<accession>A0A835VEP4</accession>
<organism evidence="1 2">
    <name type="scientific">Vanilla planifolia</name>
    <name type="common">Vanilla</name>
    <dbReference type="NCBI Taxonomy" id="51239"/>
    <lineage>
        <taxon>Eukaryota</taxon>
        <taxon>Viridiplantae</taxon>
        <taxon>Streptophyta</taxon>
        <taxon>Embryophyta</taxon>
        <taxon>Tracheophyta</taxon>
        <taxon>Spermatophyta</taxon>
        <taxon>Magnoliopsida</taxon>
        <taxon>Liliopsida</taxon>
        <taxon>Asparagales</taxon>
        <taxon>Orchidaceae</taxon>
        <taxon>Vanilloideae</taxon>
        <taxon>Vanilleae</taxon>
        <taxon>Vanilla</taxon>
    </lineage>
</organism>
<comment type="caution">
    <text evidence="1">The sequence shown here is derived from an EMBL/GenBank/DDBJ whole genome shotgun (WGS) entry which is preliminary data.</text>
</comment>
<dbReference type="EMBL" id="JADCNM010000002">
    <property type="protein sequence ID" value="KAG0493691.1"/>
    <property type="molecule type" value="Genomic_DNA"/>
</dbReference>
<protein>
    <submittedName>
        <fullName evidence="1">Uncharacterized protein</fullName>
    </submittedName>
</protein>
<sequence length="93" mass="10212">MQSATAAYNCLAIVRRQTEMRRHSGLLLILPLCRLSGCTLRAACASEACELMPLDAERSLLLLLFCVFSSLVVFDKALVCRPDAVKSLCSVTY</sequence>
<name>A0A835VEP4_VANPL</name>
<reference evidence="1 2" key="1">
    <citation type="journal article" date="2020" name="Nat. Food">
        <title>A phased Vanilla planifolia genome enables genetic improvement of flavour and production.</title>
        <authorList>
            <person name="Hasing T."/>
            <person name="Tang H."/>
            <person name="Brym M."/>
            <person name="Khazi F."/>
            <person name="Huang T."/>
            <person name="Chambers A.H."/>
        </authorList>
    </citation>
    <scope>NUCLEOTIDE SEQUENCE [LARGE SCALE GENOMIC DNA]</scope>
    <source>
        <tissue evidence="1">Leaf</tissue>
    </source>
</reference>
<proteinExistence type="predicted"/>
<dbReference type="AlphaFoldDB" id="A0A835VEP4"/>
<dbReference type="Proteomes" id="UP000639772">
    <property type="component" value="Unassembled WGS sequence"/>
</dbReference>
<gene>
    <name evidence="1" type="ORF">HPP92_004685</name>
</gene>
<evidence type="ECO:0000313" key="2">
    <source>
        <dbReference type="Proteomes" id="UP000639772"/>
    </source>
</evidence>
<evidence type="ECO:0000313" key="1">
    <source>
        <dbReference type="EMBL" id="KAG0493691.1"/>
    </source>
</evidence>